<dbReference type="PANTHER" id="PTHR43840">
    <property type="entry name" value="MITOCHONDRIAL METAL TRANSPORTER 1-RELATED"/>
    <property type="match status" value="1"/>
</dbReference>
<feature type="transmembrane region" description="Helical" evidence="7">
    <location>
        <begin position="95"/>
        <end position="112"/>
    </location>
</feature>
<proteinExistence type="inferred from homology"/>
<dbReference type="Proteomes" id="UP001199355">
    <property type="component" value="Unassembled WGS sequence"/>
</dbReference>
<comment type="caution">
    <text evidence="10">The sequence shown here is derived from an EMBL/GenBank/DDBJ whole genome shotgun (WGS) entry which is preliminary data.</text>
</comment>
<accession>A0AAE3AUH2</accession>
<comment type="similarity">
    <text evidence="2">Belongs to the cation diffusion facilitator (CDF) transporter (TC 2.A.4) family.</text>
</comment>
<dbReference type="InterPro" id="IPR036837">
    <property type="entry name" value="Cation_efflux_CTD_sf"/>
</dbReference>
<comment type="subcellular location">
    <subcellularLocation>
        <location evidence="1">Membrane</location>
        <topology evidence="1">Multi-pass membrane protein</topology>
    </subcellularLocation>
</comment>
<dbReference type="EMBL" id="JAJEQF010000001">
    <property type="protein sequence ID" value="MCC2166327.1"/>
    <property type="molecule type" value="Genomic_DNA"/>
</dbReference>
<evidence type="ECO:0000256" key="2">
    <source>
        <dbReference type="ARBA" id="ARBA00008114"/>
    </source>
</evidence>
<dbReference type="Gene3D" id="1.20.1510.10">
    <property type="entry name" value="Cation efflux protein transmembrane domain"/>
    <property type="match status" value="1"/>
</dbReference>
<dbReference type="InterPro" id="IPR058533">
    <property type="entry name" value="Cation_efflux_TM"/>
</dbReference>
<feature type="transmembrane region" description="Helical" evidence="7">
    <location>
        <begin position="132"/>
        <end position="151"/>
    </location>
</feature>
<dbReference type="Gene3D" id="3.30.70.1350">
    <property type="entry name" value="Cation efflux protein, cytoplasmic domain"/>
    <property type="match status" value="1"/>
</dbReference>
<keyword evidence="3" id="KW-0813">Transport</keyword>
<feature type="domain" description="Cation efflux protein transmembrane" evidence="8">
    <location>
        <begin position="32"/>
        <end position="223"/>
    </location>
</feature>
<dbReference type="Pfam" id="PF01545">
    <property type="entry name" value="Cation_efflux"/>
    <property type="match status" value="1"/>
</dbReference>
<dbReference type="GO" id="GO:0008324">
    <property type="term" value="F:monoatomic cation transmembrane transporter activity"/>
    <property type="evidence" value="ECO:0007669"/>
    <property type="project" value="InterPro"/>
</dbReference>
<evidence type="ECO:0000256" key="3">
    <source>
        <dbReference type="ARBA" id="ARBA00022448"/>
    </source>
</evidence>
<dbReference type="Pfam" id="PF16916">
    <property type="entry name" value="ZT_dimer"/>
    <property type="match status" value="1"/>
</dbReference>
<reference evidence="10 11" key="1">
    <citation type="submission" date="2021-10" db="EMBL/GenBank/DDBJ databases">
        <title>Anaerobic single-cell dispensing facilitates the cultivation of human gut bacteria.</title>
        <authorList>
            <person name="Afrizal A."/>
        </authorList>
    </citation>
    <scope>NUCLEOTIDE SEQUENCE [LARGE SCALE GENOMIC DNA]</scope>
    <source>
        <strain evidence="10 11">CLA-AA-H244</strain>
    </source>
</reference>
<dbReference type="AlphaFoldDB" id="A0AAE3AUH2"/>
<dbReference type="InterPro" id="IPR002524">
    <property type="entry name" value="Cation_efflux"/>
</dbReference>
<evidence type="ECO:0000256" key="6">
    <source>
        <dbReference type="ARBA" id="ARBA00023136"/>
    </source>
</evidence>
<organism evidence="10 11">
    <name type="scientific">Gallintestinimicrobium propionicum</name>
    <dbReference type="NCBI Taxonomy" id="2981770"/>
    <lineage>
        <taxon>Bacteria</taxon>
        <taxon>Bacillati</taxon>
        <taxon>Bacillota</taxon>
        <taxon>Clostridia</taxon>
        <taxon>Lachnospirales</taxon>
        <taxon>Lachnospiraceae</taxon>
        <taxon>Gallintestinimicrobium</taxon>
    </lineage>
</organism>
<dbReference type="SUPFAM" id="SSF160240">
    <property type="entry name" value="Cation efflux protein cytoplasmic domain-like"/>
    <property type="match status" value="1"/>
</dbReference>
<feature type="transmembrane region" description="Helical" evidence="7">
    <location>
        <begin position="24"/>
        <end position="43"/>
    </location>
</feature>
<evidence type="ECO:0000256" key="4">
    <source>
        <dbReference type="ARBA" id="ARBA00022692"/>
    </source>
</evidence>
<evidence type="ECO:0000256" key="5">
    <source>
        <dbReference type="ARBA" id="ARBA00022989"/>
    </source>
</evidence>
<evidence type="ECO:0000256" key="7">
    <source>
        <dbReference type="SAM" id="Phobius"/>
    </source>
</evidence>
<evidence type="ECO:0000259" key="9">
    <source>
        <dbReference type="Pfam" id="PF16916"/>
    </source>
</evidence>
<dbReference type="RefSeq" id="WP_308727502.1">
    <property type="nucleotide sequence ID" value="NZ_JAJEQF010000001.1"/>
</dbReference>
<feature type="transmembrane region" description="Helical" evidence="7">
    <location>
        <begin position="172"/>
        <end position="191"/>
    </location>
</feature>
<dbReference type="InterPro" id="IPR027469">
    <property type="entry name" value="Cation_efflux_TMD_sf"/>
</dbReference>
<protein>
    <submittedName>
        <fullName evidence="10">Cation diffusion facilitator family transporter</fullName>
    </submittedName>
</protein>
<dbReference type="PANTHER" id="PTHR43840:SF15">
    <property type="entry name" value="MITOCHONDRIAL METAL TRANSPORTER 1-RELATED"/>
    <property type="match status" value="1"/>
</dbReference>
<sequence>MITLLSRLFIPDYENYSSPKVRQAYGILTGSVGIFFNFFLFVLKIVAGMISHSIAITADAFNNLSDAGSSVITLIGFKMSGQEADSDHPYGHGRIEYLAGLSVSAIILIMAAELAKSSFEKILHPTLPEISPVIFLILVVSILVKFYMYFYNHKIAGAIDSSAMNATASDSFGDVLATFVVLLSSVIGWIFGLAIDGWCGLLVAVFIFYSGVSSARDTINPLLGQAPDPEFVTKIRSIVLSHPQIMGIHDLLVHDYGPGRRMISLHAEVNAQGSFVELHDLIDNIERELQQKLSCSAVIHMDPVITDDPEINELRHKVTDIVYRLDEQLTLHDFRIIRGPTHTNVIFDVVVPFHFKMTDAQLRSWLDERIKQIDPSYFCVINIDKN</sequence>
<dbReference type="InterPro" id="IPR027470">
    <property type="entry name" value="Cation_efflux_CTD"/>
</dbReference>
<evidence type="ECO:0000259" key="8">
    <source>
        <dbReference type="Pfam" id="PF01545"/>
    </source>
</evidence>
<name>A0AAE3AUH2_9FIRM</name>
<dbReference type="NCBIfam" id="TIGR01297">
    <property type="entry name" value="CDF"/>
    <property type="match status" value="1"/>
</dbReference>
<dbReference type="InterPro" id="IPR050291">
    <property type="entry name" value="CDF_Transporter"/>
</dbReference>
<feature type="domain" description="Cation efflux protein cytoplasmic" evidence="9">
    <location>
        <begin position="227"/>
        <end position="303"/>
    </location>
</feature>
<keyword evidence="11" id="KW-1185">Reference proteome</keyword>
<evidence type="ECO:0000313" key="10">
    <source>
        <dbReference type="EMBL" id="MCC2166327.1"/>
    </source>
</evidence>
<gene>
    <name evidence="10" type="ORF">LKD45_01215</name>
</gene>
<dbReference type="FunFam" id="1.20.1510.10:FF:000006">
    <property type="entry name" value="Divalent cation efflux transporter"/>
    <property type="match status" value="1"/>
</dbReference>
<keyword evidence="4 7" id="KW-0812">Transmembrane</keyword>
<dbReference type="SUPFAM" id="SSF161111">
    <property type="entry name" value="Cation efflux protein transmembrane domain-like"/>
    <property type="match status" value="1"/>
</dbReference>
<keyword evidence="5 7" id="KW-1133">Transmembrane helix</keyword>
<dbReference type="GO" id="GO:0016020">
    <property type="term" value="C:membrane"/>
    <property type="evidence" value="ECO:0007669"/>
    <property type="project" value="UniProtKB-SubCell"/>
</dbReference>
<evidence type="ECO:0000256" key="1">
    <source>
        <dbReference type="ARBA" id="ARBA00004141"/>
    </source>
</evidence>
<keyword evidence="6 7" id="KW-0472">Membrane</keyword>
<evidence type="ECO:0000313" key="11">
    <source>
        <dbReference type="Proteomes" id="UP001199355"/>
    </source>
</evidence>